<name>A0A1I0IL85_9BACT</name>
<dbReference type="InterPro" id="IPR037682">
    <property type="entry name" value="TonB_C"/>
</dbReference>
<dbReference type="Gene3D" id="3.30.1150.10">
    <property type="match status" value="1"/>
</dbReference>
<feature type="signal peptide" evidence="1">
    <location>
        <begin position="1"/>
        <end position="19"/>
    </location>
</feature>
<dbReference type="InterPro" id="IPR011990">
    <property type="entry name" value="TPR-like_helical_dom_sf"/>
</dbReference>
<dbReference type="EMBL" id="FOHT01000033">
    <property type="protein sequence ID" value="SET97824.1"/>
    <property type="molecule type" value="Genomic_DNA"/>
</dbReference>
<feature type="domain" description="TonB C-terminal" evidence="2">
    <location>
        <begin position="70"/>
        <end position="132"/>
    </location>
</feature>
<dbReference type="OrthoDB" id="1119659at2"/>
<feature type="chain" id="PRO_5010194691" evidence="1">
    <location>
        <begin position="20"/>
        <end position="247"/>
    </location>
</feature>
<dbReference type="Pfam" id="PF03544">
    <property type="entry name" value="TonB_C"/>
    <property type="match status" value="1"/>
</dbReference>
<dbReference type="Proteomes" id="UP000181981">
    <property type="component" value="Unassembled WGS sequence"/>
</dbReference>
<evidence type="ECO:0000313" key="4">
    <source>
        <dbReference type="Proteomes" id="UP000181981"/>
    </source>
</evidence>
<protein>
    <submittedName>
        <fullName evidence="3">TonB protein C-terminal</fullName>
    </submittedName>
</protein>
<dbReference type="RefSeq" id="WP_139178214.1">
    <property type="nucleotide sequence ID" value="NZ_FOHT01000033.1"/>
</dbReference>
<evidence type="ECO:0000256" key="1">
    <source>
        <dbReference type="SAM" id="SignalP"/>
    </source>
</evidence>
<accession>A0A1I0IL85</accession>
<dbReference type="GO" id="GO:0055085">
    <property type="term" value="P:transmembrane transport"/>
    <property type="evidence" value="ECO:0007669"/>
    <property type="project" value="InterPro"/>
</dbReference>
<dbReference type="Gene3D" id="1.25.40.10">
    <property type="entry name" value="Tetratricopeptide repeat domain"/>
    <property type="match status" value="1"/>
</dbReference>
<dbReference type="SUPFAM" id="SSF74653">
    <property type="entry name" value="TolA/TonB C-terminal domain"/>
    <property type="match status" value="1"/>
</dbReference>
<proteinExistence type="predicted"/>
<dbReference type="AlphaFoldDB" id="A0A1I0IL85"/>
<sequence length="247" mass="27757">MKTIKLLFVCMLASLFAYAQENVPTHMMTDVEVTPPKFTAVKYNPGDNTNSLKTHIANNFKYDAEFGEATEGTEVVRFTINTDGSLSDIEVVNSVSPAVDKLLLSILEETNNMWMPGKNNGVPVAMEKEVAIQVKLGMTESVAENRDFTEIAREHFTKGSEKLFFDQKTRKAIKHFETAVRYRPYDQSALYMLALCEADRGNIEAAQEYVDRFSKLGGDKNILEQDLAQDVKSLNGYELLSQLFATK</sequence>
<gene>
    <name evidence="3" type="ORF">SAMN05444285_1335</name>
</gene>
<keyword evidence="1" id="KW-0732">Signal</keyword>
<evidence type="ECO:0000259" key="2">
    <source>
        <dbReference type="Pfam" id="PF03544"/>
    </source>
</evidence>
<reference evidence="3 4" key="1">
    <citation type="submission" date="2016-10" db="EMBL/GenBank/DDBJ databases">
        <authorList>
            <person name="de Groot N.N."/>
        </authorList>
    </citation>
    <scope>NUCLEOTIDE SEQUENCE [LARGE SCALE GENOMIC DNA]</scope>
    <source>
        <strain evidence="3 4">DSM 25947</strain>
    </source>
</reference>
<dbReference type="SUPFAM" id="SSF48452">
    <property type="entry name" value="TPR-like"/>
    <property type="match status" value="1"/>
</dbReference>
<evidence type="ECO:0000313" key="3">
    <source>
        <dbReference type="EMBL" id="SET97824.1"/>
    </source>
</evidence>
<organism evidence="3 4">
    <name type="scientific">Draconibacterium orientale</name>
    <dbReference type="NCBI Taxonomy" id="1168034"/>
    <lineage>
        <taxon>Bacteria</taxon>
        <taxon>Pseudomonadati</taxon>
        <taxon>Bacteroidota</taxon>
        <taxon>Bacteroidia</taxon>
        <taxon>Marinilabiliales</taxon>
        <taxon>Prolixibacteraceae</taxon>
        <taxon>Draconibacterium</taxon>
    </lineage>
</organism>